<feature type="transmembrane region" description="Helical" evidence="7">
    <location>
        <begin position="250"/>
        <end position="269"/>
    </location>
</feature>
<dbReference type="PANTHER" id="PTHR30106">
    <property type="entry name" value="INNER MEMBRANE PROTEIN YEIH-RELATED"/>
    <property type="match status" value="1"/>
</dbReference>
<keyword evidence="3" id="KW-1003">Cell membrane</keyword>
<proteinExistence type="inferred from homology"/>
<feature type="transmembrane region" description="Helical" evidence="7">
    <location>
        <begin position="209"/>
        <end position="229"/>
    </location>
</feature>
<feature type="transmembrane region" description="Helical" evidence="7">
    <location>
        <begin position="121"/>
        <end position="143"/>
    </location>
</feature>
<dbReference type="GO" id="GO:0005886">
    <property type="term" value="C:plasma membrane"/>
    <property type="evidence" value="ECO:0007669"/>
    <property type="project" value="UniProtKB-SubCell"/>
</dbReference>
<comment type="similarity">
    <text evidence="2">Belongs to the UPF0324 family.</text>
</comment>
<keyword evidence="6 7" id="KW-0472">Membrane</keyword>
<dbReference type="RefSeq" id="WP_281837676.1">
    <property type="nucleotide sequence ID" value="NZ_BSDY01000030.1"/>
</dbReference>
<keyword evidence="4 7" id="KW-0812">Transmembrane</keyword>
<evidence type="ECO:0000256" key="4">
    <source>
        <dbReference type="ARBA" id="ARBA00022692"/>
    </source>
</evidence>
<evidence type="ECO:0000313" key="9">
    <source>
        <dbReference type="Proteomes" id="UP001144471"/>
    </source>
</evidence>
<reference evidence="8" key="1">
    <citation type="submission" date="2022-12" db="EMBL/GenBank/DDBJ databases">
        <title>Reference genome sequencing for broad-spectrum identification of bacterial and archaeal isolates by mass spectrometry.</title>
        <authorList>
            <person name="Sekiguchi Y."/>
            <person name="Tourlousse D.M."/>
        </authorList>
    </citation>
    <scope>NUCLEOTIDE SEQUENCE</scope>
    <source>
        <strain evidence="8">10succ1</strain>
    </source>
</reference>
<name>A0A9W6GPH6_9FUSO</name>
<keyword evidence="9" id="KW-1185">Reference proteome</keyword>
<dbReference type="PANTHER" id="PTHR30106:SF2">
    <property type="entry name" value="UPF0324 INNER MEMBRANE PROTEIN YEIH"/>
    <property type="match status" value="1"/>
</dbReference>
<keyword evidence="5 7" id="KW-1133">Transmembrane helix</keyword>
<evidence type="ECO:0000256" key="1">
    <source>
        <dbReference type="ARBA" id="ARBA00004651"/>
    </source>
</evidence>
<accession>A0A9W6GPH6</accession>
<protein>
    <submittedName>
        <fullName evidence="8">UPF0324 membrane protein</fullName>
    </submittedName>
</protein>
<dbReference type="AlphaFoldDB" id="A0A9W6GPH6"/>
<comment type="subcellular location">
    <subcellularLocation>
        <location evidence="1">Cell membrane</location>
        <topology evidence="1">Multi-pass membrane protein</topology>
    </subcellularLocation>
</comment>
<dbReference type="Proteomes" id="UP001144471">
    <property type="component" value="Unassembled WGS sequence"/>
</dbReference>
<dbReference type="Pfam" id="PF03601">
    <property type="entry name" value="Cons_hypoth698"/>
    <property type="match status" value="1"/>
</dbReference>
<evidence type="ECO:0000256" key="5">
    <source>
        <dbReference type="ARBA" id="ARBA00022989"/>
    </source>
</evidence>
<feature type="transmembrane region" description="Helical" evidence="7">
    <location>
        <begin position="184"/>
        <end position="203"/>
    </location>
</feature>
<evidence type="ECO:0000256" key="2">
    <source>
        <dbReference type="ARBA" id="ARBA00007977"/>
    </source>
</evidence>
<feature type="transmembrane region" description="Helical" evidence="7">
    <location>
        <begin position="92"/>
        <end position="109"/>
    </location>
</feature>
<feature type="transmembrane region" description="Helical" evidence="7">
    <location>
        <begin position="149"/>
        <end position="172"/>
    </location>
</feature>
<evidence type="ECO:0000313" key="8">
    <source>
        <dbReference type="EMBL" id="GLI58000.1"/>
    </source>
</evidence>
<evidence type="ECO:0000256" key="3">
    <source>
        <dbReference type="ARBA" id="ARBA00022475"/>
    </source>
</evidence>
<comment type="caution">
    <text evidence="8">The sequence shown here is derived from an EMBL/GenBank/DDBJ whole genome shotgun (WGS) entry which is preliminary data.</text>
</comment>
<organism evidence="8 9">
    <name type="scientific">Propionigenium maris DSM 9537</name>
    <dbReference type="NCBI Taxonomy" id="1123000"/>
    <lineage>
        <taxon>Bacteria</taxon>
        <taxon>Fusobacteriati</taxon>
        <taxon>Fusobacteriota</taxon>
        <taxon>Fusobacteriia</taxon>
        <taxon>Fusobacteriales</taxon>
        <taxon>Fusobacteriaceae</taxon>
        <taxon>Propionigenium</taxon>
    </lineage>
</organism>
<feature type="transmembrane region" description="Helical" evidence="7">
    <location>
        <begin position="67"/>
        <end position="86"/>
    </location>
</feature>
<dbReference type="InterPro" id="IPR018383">
    <property type="entry name" value="UPF0324_pro"/>
</dbReference>
<feature type="transmembrane region" description="Helical" evidence="7">
    <location>
        <begin position="36"/>
        <end position="55"/>
    </location>
</feature>
<dbReference type="EMBL" id="BSDY01000030">
    <property type="protein sequence ID" value="GLI58000.1"/>
    <property type="molecule type" value="Genomic_DNA"/>
</dbReference>
<gene>
    <name evidence="8" type="ORF">PM10SUCC1_35140</name>
</gene>
<feature type="transmembrane region" description="Helical" evidence="7">
    <location>
        <begin position="308"/>
        <end position="330"/>
    </location>
</feature>
<sequence>MNKIIKRDQLRGLFVCLILALVAKNAVVLAPSLGSTSFAIILGIIAGNTIATDKRLAPGVVYAEKKLLPLAIMFLGVTLNIGDVLAVGGRGIIYILIVMSVVIGSSIKLGRMLGFTREFSLLLGAGNAVCGSSAIAAASPIVGAKEDEVGISVAVVNLMGTIFMFILPVVAVKVLHMNDVDAGALIGGTLQSVGQVAASGGMIDTRVQTYATLFKMLRVVMLGGVILLYSYMLKREEKMHQKGVRGKMGIPPFIVGFFLLCVLTSLNLIPQGGIGAIKIASKWLMLVAMAGIGMRIRVSELLKEGPKALLAGTVLTLVQITVAVVLIGVLL</sequence>
<evidence type="ECO:0000256" key="6">
    <source>
        <dbReference type="ARBA" id="ARBA00023136"/>
    </source>
</evidence>
<feature type="transmembrane region" description="Helical" evidence="7">
    <location>
        <begin position="275"/>
        <end position="296"/>
    </location>
</feature>
<evidence type="ECO:0000256" key="7">
    <source>
        <dbReference type="SAM" id="Phobius"/>
    </source>
</evidence>